<keyword evidence="3" id="KW-1185">Reference proteome</keyword>
<name>A0A397HH66_9GLOM</name>
<dbReference type="EMBL" id="PQFF01000311">
    <property type="protein sequence ID" value="RHZ62259.1"/>
    <property type="molecule type" value="Genomic_DNA"/>
</dbReference>
<feature type="region of interest" description="Disordered" evidence="1">
    <location>
        <begin position="225"/>
        <end position="274"/>
    </location>
</feature>
<sequence>MVQLRWYQKNNHKCIKNDTFAPIKFSKIRNITWSEKSIGNTGVDTTFAFLFSAASKNNYTTSVTYFLSILKKYPNLEQKLQHCASINLTRKDHYSTFDEVFTGQIEKNRTDSDFCSFNQCLEVREVGYIKQNIIGNLINQENLQLQIKSAQEEKEKIDTLLNEFLDPYTFDKKNRKINNRIDPLWKLIKNLIEIFQMDNYMEHELFKKNPPTLYIRHIEVIKFKKKSPRKRKEPEKNNESTTHSISHQLITEFPSTENINKQSNILDNENCTSK</sequence>
<feature type="compositionally biased region" description="Polar residues" evidence="1">
    <location>
        <begin position="239"/>
        <end position="274"/>
    </location>
</feature>
<dbReference type="AlphaFoldDB" id="A0A397HH66"/>
<evidence type="ECO:0000256" key="1">
    <source>
        <dbReference type="SAM" id="MobiDB-lite"/>
    </source>
</evidence>
<dbReference type="Proteomes" id="UP000266861">
    <property type="component" value="Unassembled WGS sequence"/>
</dbReference>
<protein>
    <submittedName>
        <fullName evidence="2">Uncharacterized protein</fullName>
    </submittedName>
</protein>
<evidence type="ECO:0000313" key="2">
    <source>
        <dbReference type="EMBL" id="RHZ62259.1"/>
    </source>
</evidence>
<organism evidence="2 3">
    <name type="scientific">Diversispora epigaea</name>
    <dbReference type="NCBI Taxonomy" id="1348612"/>
    <lineage>
        <taxon>Eukaryota</taxon>
        <taxon>Fungi</taxon>
        <taxon>Fungi incertae sedis</taxon>
        <taxon>Mucoromycota</taxon>
        <taxon>Glomeromycotina</taxon>
        <taxon>Glomeromycetes</taxon>
        <taxon>Diversisporales</taxon>
        <taxon>Diversisporaceae</taxon>
        <taxon>Diversispora</taxon>
    </lineage>
</organism>
<comment type="caution">
    <text evidence="2">The sequence shown here is derived from an EMBL/GenBank/DDBJ whole genome shotgun (WGS) entry which is preliminary data.</text>
</comment>
<accession>A0A397HH66</accession>
<reference evidence="2 3" key="1">
    <citation type="submission" date="2018-08" db="EMBL/GenBank/DDBJ databases">
        <title>Genome and evolution of the arbuscular mycorrhizal fungus Diversispora epigaea (formerly Glomus versiforme) and its bacterial endosymbionts.</title>
        <authorList>
            <person name="Sun X."/>
            <person name="Fei Z."/>
            <person name="Harrison M."/>
        </authorList>
    </citation>
    <scope>NUCLEOTIDE SEQUENCE [LARGE SCALE GENOMIC DNA]</scope>
    <source>
        <strain evidence="2 3">IT104</strain>
    </source>
</reference>
<gene>
    <name evidence="2" type="ORF">Glove_341g73</name>
</gene>
<proteinExistence type="predicted"/>
<evidence type="ECO:0000313" key="3">
    <source>
        <dbReference type="Proteomes" id="UP000266861"/>
    </source>
</evidence>